<dbReference type="PANTHER" id="PTHR13341:SF2">
    <property type="entry name" value="PROTEIN SEELE"/>
    <property type="match status" value="1"/>
</dbReference>
<dbReference type="EMBL" id="CAJOBC010000628">
    <property type="protein sequence ID" value="CAF3608782.1"/>
    <property type="molecule type" value="Genomic_DNA"/>
</dbReference>
<dbReference type="EMBL" id="CAJNOQ010000628">
    <property type="protein sequence ID" value="CAF0822266.1"/>
    <property type="molecule type" value="Genomic_DNA"/>
</dbReference>
<dbReference type="AlphaFoldDB" id="A0A813UED1"/>
<dbReference type="InterPro" id="IPR042415">
    <property type="entry name" value="CNPY"/>
</dbReference>
<gene>
    <name evidence="5" type="ORF">GPM918_LOCUS4609</name>
    <name evidence="6" type="ORF">SRO942_LOCUS4610</name>
</gene>
<dbReference type="GO" id="GO:0005783">
    <property type="term" value="C:endoplasmic reticulum"/>
    <property type="evidence" value="ECO:0007669"/>
    <property type="project" value="TreeGrafter"/>
</dbReference>
<protein>
    <recommendedName>
        <fullName evidence="4">DUF3456 domain-containing protein</fullName>
    </recommendedName>
</protein>
<feature type="signal peptide" evidence="3">
    <location>
        <begin position="1"/>
        <end position="20"/>
    </location>
</feature>
<dbReference type="Proteomes" id="UP000681722">
    <property type="component" value="Unassembled WGS sequence"/>
</dbReference>
<evidence type="ECO:0000259" key="4">
    <source>
        <dbReference type="Pfam" id="PF11938"/>
    </source>
</evidence>
<evidence type="ECO:0000256" key="1">
    <source>
        <dbReference type="ARBA" id="ARBA00007285"/>
    </source>
</evidence>
<organism evidence="5 7">
    <name type="scientific">Didymodactylos carnosus</name>
    <dbReference type="NCBI Taxonomy" id="1234261"/>
    <lineage>
        <taxon>Eukaryota</taxon>
        <taxon>Metazoa</taxon>
        <taxon>Spiralia</taxon>
        <taxon>Gnathifera</taxon>
        <taxon>Rotifera</taxon>
        <taxon>Eurotatoria</taxon>
        <taxon>Bdelloidea</taxon>
        <taxon>Philodinida</taxon>
        <taxon>Philodinidae</taxon>
        <taxon>Didymodactylos</taxon>
    </lineage>
</organism>
<keyword evidence="7" id="KW-1185">Reference proteome</keyword>
<evidence type="ECO:0000313" key="6">
    <source>
        <dbReference type="EMBL" id="CAF3608782.1"/>
    </source>
</evidence>
<dbReference type="Proteomes" id="UP000663829">
    <property type="component" value="Unassembled WGS sequence"/>
</dbReference>
<feature type="chain" id="PRO_5044131827" description="DUF3456 domain-containing protein" evidence="3">
    <location>
        <begin position="21"/>
        <end position="171"/>
    </location>
</feature>
<comment type="caution">
    <text evidence="5">The sequence shown here is derived from an EMBL/GenBank/DDBJ whole genome shotgun (WGS) entry which is preliminary data.</text>
</comment>
<dbReference type="Pfam" id="PF11938">
    <property type="entry name" value="DUF3456"/>
    <property type="match status" value="1"/>
</dbReference>
<accession>A0A813UED1</accession>
<evidence type="ECO:0000256" key="2">
    <source>
        <dbReference type="SAM" id="MobiDB-lite"/>
    </source>
</evidence>
<feature type="compositionally biased region" description="Acidic residues" evidence="2">
    <location>
        <begin position="151"/>
        <end position="164"/>
    </location>
</feature>
<dbReference type="PANTHER" id="PTHR13341">
    <property type="entry name" value="MIR-INTERACTING SAPOSIN-LIKE PROTEIN"/>
    <property type="match status" value="1"/>
</dbReference>
<sequence>MRRVYIVLFVVLSTCKLMMCRLYEQMKEVDPNERVQIGSYRVDGNGHQKLKDVPVSETKFHAENVVENICSEVTENSKGHIPKRLKNMYEHACDDILEEHHDQLVDVLVVKEFNQNERTLADKFCTDTTNFCTAEQLTDLFNLIPPSPSPESDEENEEFEDEPTTNDKVEL</sequence>
<keyword evidence="3" id="KW-0732">Signal</keyword>
<evidence type="ECO:0000313" key="7">
    <source>
        <dbReference type="Proteomes" id="UP000663829"/>
    </source>
</evidence>
<comment type="similarity">
    <text evidence="1">Belongs to the canopy family.</text>
</comment>
<dbReference type="OrthoDB" id="192915at2759"/>
<reference evidence="5" key="1">
    <citation type="submission" date="2021-02" db="EMBL/GenBank/DDBJ databases">
        <authorList>
            <person name="Nowell W R."/>
        </authorList>
    </citation>
    <scope>NUCLEOTIDE SEQUENCE</scope>
</reference>
<evidence type="ECO:0000313" key="5">
    <source>
        <dbReference type="EMBL" id="CAF0822266.1"/>
    </source>
</evidence>
<feature type="domain" description="DUF3456" evidence="4">
    <location>
        <begin position="14"/>
        <end position="77"/>
    </location>
</feature>
<proteinExistence type="inferred from homology"/>
<feature type="region of interest" description="Disordered" evidence="2">
    <location>
        <begin position="145"/>
        <end position="171"/>
    </location>
</feature>
<dbReference type="InterPro" id="IPR021852">
    <property type="entry name" value="DUF3456"/>
</dbReference>
<name>A0A813UED1_9BILA</name>
<evidence type="ECO:0000256" key="3">
    <source>
        <dbReference type="SAM" id="SignalP"/>
    </source>
</evidence>